<sequence>RQNTITKTNGRQNIITKAKGRQNIISNTKGRQNIISNTKGRQNLITKTTGRQNIITKPKGRQNIITKAKGRQNIISNTKGRQNIITNTNGRQNIITKTKGRQNIITKTKGRQNIITKTKGRQNIITNTNGRQNIIFNTKGRQNIISYTNALSSGQIKEDGLINQGSNKHVVLNKKHQSTDDSCEDCGNAKDKSADIAANATSREGHKKPFLKLHQVKIEINDDDNEEDKIIDLNEKHPHEDTDMDQVIDDIEFDEKLETNEETNAGLKEVSKVEPNEKTKSGPNEKLGDGLKMISEARQNENSKARPNEKSEARPKEKSESRPKENSEAIPNENTEAIPKEKSESRPKEKSESRPKEKSESRPNKKSEARPNEKSEARPKEKSEARSNEKSNSKSNKNHRNKPKNRKLKLETKSYRTKHVQTTNEKTSPGTTKGNAAKPQSNVPIVKTDKDTKKGNTSEIDKFLTLVDNYYKDKSKSLDQSDSTHDTKNGEVHSSNSSSKPKTNTHLEIERVSKDGTSVKNDKKGVTGVQDNQKKKETKAEKPETFVDTVEEDDDFYMVKEDTRFIESQENEQTNKADDRETNKQNIGSQEKRHREDEDKKKHSPKVSSHPIPKSKQNIGHSKPGEKSQIKEKTSKVHKDIVSEIDKTKLNTTFNTGNGKFATDDLFPRDTDDTGEVKADVDVIIPEKADDRWSREGLDAVAGVARLERKLHPTVDAPVRDITLSMQRLLVRLQGLVGTVVPVVLESSLLTKQIYRRAHERRRPNQFRYDSSPVADLRYRSRKNYDMMYDKFLRLRQEVVSGIPVRALYDLGRRANQTIRRLTIERPLRQQAYRVNQKRFLADVPAFQGRGMSLWPELTRVLDKIRVLIEGSGDISEPIYSNETTGLLLTDDGEIIDDKIDGDFTFIDGDLEEDGHEVDKVVDTSEESKIPQPEMIKPKPTKHAEHVTTAPPEVTTQKQIMTSSPKDDVTTIKTVVTKATTEKKTTTEEASVLDIFSFWNDAPAGHPYMTNEPSTLIPTVASNAREIARLVRVRPDPCGTLERYDLHIRGNITSLRDKIERARLLAASMQGSVEIFLKSGRPSVTQTLNGDDTSVSADTSLQTDSWYTLLIERFANTHTLSLTNTSGSSARLSVKGTQPFLLQDTARPTHVTIGGEETAGGCIGGLTVNGRVTSLGEGLSRSCPSNMVFQDPDLSVLLDGGGYGRYSLDRHRSIRELEVTFTPLSDGAVFSLGSRYLRTKMAAIVSAGRLHVYLEQNTMKTSLATKHKILGEKLTLSECVSFTSSSRPLEMSDVEDGDRVFLSVHADALGQVLEYNKTGKVSIAVILGADGEVTMTESLNKEESKRTFDSDNIYHTISVMDSPDDKEVKVTVARKTFEFSYKENGGGGGGWGWGGKEEDAEDDVEEEDEEAGYDITLGGNPDKPFVGDLLELIIGDTGTNPDKTPCMWIRKKSSGPYFRETCPDKTPCM</sequence>
<feature type="compositionally biased region" description="Basic and acidic residues" evidence="1">
    <location>
        <begin position="447"/>
        <end position="461"/>
    </location>
</feature>
<gene>
    <name evidence="2" type="ORF">MAR_015198</name>
</gene>
<feature type="compositionally biased region" description="Basic and acidic residues" evidence="1">
    <location>
        <begin position="623"/>
        <end position="637"/>
    </location>
</feature>
<feature type="compositionally biased region" description="Polar residues" evidence="1">
    <location>
        <begin position="420"/>
        <end position="443"/>
    </location>
</feature>
<feature type="compositionally biased region" description="Basic and acidic residues" evidence="1">
    <location>
        <begin position="557"/>
        <end position="583"/>
    </location>
</feature>
<feature type="compositionally biased region" description="Low complexity" evidence="1">
    <location>
        <begin position="606"/>
        <end position="616"/>
    </location>
</feature>
<evidence type="ECO:0000313" key="3">
    <source>
        <dbReference type="Proteomes" id="UP001164746"/>
    </source>
</evidence>
<name>A0ABY7FIS2_MYAAR</name>
<feature type="region of interest" description="Disordered" evidence="1">
    <location>
        <begin position="922"/>
        <end position="944"/>
    </location>
</feature>
<feature type="compositionally biased region" description="Acidic residues" evidence="1">
    <location>
        <begin position="1398"/>
        <end position="1408"/>
    </location>
</feature>
<protein>
    <submittedName>
        <fullName evidence="2">RRBP1-like protein</fullName>
    </submittedName>
</protein>
<dbReference type="InterPro" id="IPR013320">
    <property type="entry name" value="ConA-like_dom_sf"/>
</dbReference>
<reference evidence="2" key="1">
    <citation type="submission" date="2022-11" db="EMBL/GenBank/DDBJ databases">
        <title>Centuries of genome instability and evolution in soft-shell clam transmissible cancer (bioRxiv).</title>
        <authorList>
            <person name="Hart S.F.M."/>
            <person name="Yonemitsu M.A."/>
            <person name="Giersch R.M."/>
            <person name="Beal B.F."/>
            <person name="Arriagada G."/>
            <person name="Davis B.W."/>
            <person name="Ostrander E.A."/>
            <person name="Goff S.P."/>
            <person name="Metzger M.J."/>
        </authorList>
    </citation>
    <scope>NUCLEOTIDE SEQUENCE</scope>
    <source>
        <strain evidence="2">MELC-2E11</strain>
        <tissue evidence="2">Siphon/mantle</tissue>
    </source>
</reference>
<proteinExistence type="predicted"/>
<feature type="compositionally biased region" description="Basic and acidic residues" evidence="1">
    <location>
        <begin position="338"/>
        <end position="392"/>
    </location>
</feature>
<dbReference type="Proteomes" id="UP001164746">
    <property type="component" value="Chromosome 12"/>
</dbReference>
<feature type="compositionally biased region" description="Basic and acidic residues" evidence="1">
    <location>
        <begin position="532"/>
        <end position="545"/>
    </location>
</feature>
<feature type="compositionally biased region" description="Low complexity" evidence="1">
    <location>
        <begin position="493"/>
        <end position="504"/>
    </location>
</feature>
<feature type="region of interest" description="Disordered" evidence="1">
    <location>
        <begin position="1388"/>
        <end position="1408"/>
    </location>
</feature>
<feature type="compositionally biased region" description="Basic and acidic residues" evidence="1">
    <location>
        <begin position="590"/>
        <end position="601"/>
    </location>
</feature>
<dbReference type="SUPFAM" id="SSF49899">
    <property type="entry name" value="Concanavalin A-like lectins/glucanases"/>
    <property type="match status" value="1"/>
</dbReference>
<feature type="region of interest" description="Disordered" evidence="1">
    <location>
        <begin position="475"/>
        <end position="637"/>
    </location>
</feature>
<feature type="compositionally biased region" description="Basic and acidic residues" evidence="1">
    <location>
        <begin position="505"/>
        <end position="514"/>
    </location>
</feature>
<feature type="non-terminal residue" evidence="2">
    <location>
        <position position="1469"/>
    </location>
</feature>
<organism evidence="2 3">
    <name type="scientific">Mya arenaria</name>
    <name type="common">Soft-shell clam</name>
    <dbReference type="NCBI Taxonomy" id="6604"/>
    <lineage>
        <taxon>Eukaryota</taxon>
        <taxon>Metazoa</taxon>
        <taxon>Spiralia</taxon>
        <taxon>Lophotrochozoa</taxon>
        <taxon>Mollusca</taxon>
        <taxon>Bivalvia</taxon>
        <taxon>Autobranchia</taxon>
        <taxon>Heteroconchia</taxon>
        <taxon>Euheterodonta</taxon>
        <taxon>Imparidentia</taxon>
        <taxon>Neoheterodontei</taxon>
        <taxon>Myida</taxon>
        <taxon>Myoidea</taxon>
        <taxon>Myidae</taxon>
        <taxon>Mya</taxon>
    </lineage>
</organism>
<accession>A0ABY7FIS2</accession>
<feature type="compositionally biased region" description="Basic and acidic residues" evidence="1">
    <location>
        <begin position="269"/>
        <end position="280"/>
    </location>
</feature>
<keyword evidence="3" id="KW-1185">Reference proteome</keyword>
<evidence type="ECO:0000313" key="2">
    <source>
        <dbReference type="EMBL" id="WAR21224.1"/>
    </source>
</evidence>
<feature type="compositionally biased region" description="Basic residues" evidence="1">
    <location>
        <begin position="396"/>
        <end position="407"/>
    </location>
</feature>
<feature type="region of interest" description="Disordered" evidence="1">
    <location>
        <begin position="260"/>
        <end position="461"/>
    </location>
</feature>
<dbReference type="Gene3D" id="2.60.120.200">
    <property type="match status" value="1"/>
</dbReference>
<feature type="compositionally biased region" description="Basic and acidic residues" evidence="1">
    <location>
        <begin position="475"/>
        <end position="491"/>
    </location>
</feature>
<dbReference type="EMBL" id="CP111023">
    <property type="protein sequence ID" value="WAR21224.1"/>
    <property type="molecule type" value="Genomic_DNA"/>
</dbReference>
<evidence type="ECO:0000256" key="1">
    <source>
        <dbReference type="SAM" id="MobiDB-lite"/>
    </source>
</evidence>
<feature type="compositionally biased region" description="Basic and acidic residues" evidence="1">
    <location>
        <begin position="298"/>
        <end position="327"/>
    </location>
</feature>